<reference evidence="2 3" key="1">
    <citation type="submission" date="2019-02" db="EMBL/GenBank/DDBJ databases">
        <title>Deep-cultivation of Planctomycetes and their phenomic and genomic characterization uncovers novel biology.</title>
        <authorList>
            <person name="Wiegand S."/>
            <person name="Jogler M."/>
            <person name="Boedeker C."/>
            <person name="Pinto D."/>
            <person name="Vollmers J."/>
            <person name="Rivas-Marin E."/>
            <person name="Kohn T."/>
            <person name="Peeters S.H."/>
            <person name="Heuer A."/>
            <person name="Rast P."/>
            <person name="Oberbeckmann S."/>
            <person name="Bunk B."/>
            <person name="Jeske O."/>
            <person name="Meyerdierks A."/>
            <person name="Storesund J.E."/>
            <person name="Kallscheuer N."/>
            <person name="Luecker S."/>
            <person name="Lage O.M."/>
            <person name="Pohl T."/>
            <person name="Merkel B.J."/>
            <person name="Hornburger P."/>
            <person name="Mueller R.-W."/>
            <person name="Bruemmer F."/>
            <person name="Labrenz M."/>
            <person name="Spormann A.M."/>
            <person name="Op den Camp H."/>
            <person name="Overmann J."/>
            <person name="Amann R."/>
            <person name="Jetten M.S.M."/>
            <person name="Mascher T."/>
            <person name="Medema M.H."/>
            <person name="Devos D.P."/>
            <person name="Kaster A.-K."/>
            <person name="Ovreas L."/>
            <person name="Rohde M."/>
            <person name="Galperin M.Y."/>
            <person name="Jogler C."/>
        </authorList>
    </citation>
    <scope>NUCLEOTIDE SEQUENCE [LARGE SCALE GENOMIC DNA]</scope>
    <source>
        <strain evidence="2 3">ElP</strain>
    </source>
</reference>
<proteinExistence type="predicted"/>
<feature type="compositionally biased region" description="Pro residues" evidence="1">
    <location>
        <begin position="254"/>
        <end position="269"/>
    </location>
</feature>
<dbReference type="KEGG" id="tpla:ElP_15190"/>
<feature type="region of interest" description="Disordered" evidence="1">
    <location>
        <begin position="448"/>
        <end position="491"/>
    </location>
</feature>
<dbReference type="EMBL" id="CP036426">
    <property type="protein sequence ID" value="QDV33643.1"/>
    <property type="molecule type" value="Genomic_DNA"/>
</dbReference>
<gene>
    <name evidence="2" type="ORF">ElP_15190</name>
</gene>
<accession>A0A518GYL9</accession>
<feature type="compositionally biased region" description="Basic and acidic residues" evidence="1">
    <location>
        <begin position="471"/>
        <end position="491"/>
    </location>
</feature>
<dbReference type="AlphaFoldDB" id="A0A518GYL9"/>
<feature type="region of interest" description="Disordered" evidence="1">
    <location>
        <begin position="344"/>
        <end position="432"/>
    </location>
</feature>
<keyword evidence="3" id="KW-1185">Reference proteome</keyword>
<evidence type="ECO:0000256" key="1">
    <source>
        <dbReference type="SAM" id="MobiDB-lite"/>
    </source>
</evidence>
<feature type="compositionally biased region" description="Low complexity" evidence="1">
    <location>
        <begin position="387"/>
        <end position="399"/>
    </location>
</feature>
<dbReference type="OrthoDB" id="268821at2"/>
<feature type="compositionally biased region" description="Basic and acidic residues" evidence="1">
    <location>
        <begin position="355"/>
        <end position="374"/>
    </location>
</feature>
<dbReference type="Proteomes" id="UP000317835">
    <property type="component" value="Chromosome"/>
</dbReference>
<feature type="region of interest" description="Disordered" evidence="1">
    <location>
        <begin position="239"/>
        <end position="269"/>
    </location>
</feature>
<sequence>MKALLALSLPMLLGPEAPPAGEAASPGMIRYEIRLVDCEALGWREDFQPRLRFGGHRAGSSAWVADEATLAELADRFSEAEDARVVSAPKVTAFAGNPATIGTCSTRHFVVHAEPGESAGGEPDPTSPKPVVAPVDDGSQIHLVGQPGPEGVHLKVDVIDSRIAAVHVVESGTAAPGSTVQFQVPEVTRREMGGEWLVPEGHGLVLSMGVESSAVGDGTQSVRERLLLISPEVLGRAPARPEVDPRLTRASSPEVPPNPGVPDLVPSPPIAVGVSGPTTPRIMRAGAVPTALAATPWGLLPIVPIEYDAATIAPGAPMVVATPAPAPPPAPEAVPAPAMPLPKLPTRTLPPAIDTDGRAVDPRTDRDREAERTEYAPFVDGKPVASPQVTVPVPGPVTVESQYEGVATPTRPARTGDLERTSAERTTPPAKTDRKMIKVRLSLGLARGLSVDVDLGADPDSTGAEPPAEAKAVEAKAGTKADPSKDTPIRR</sequence>
<name>A0A518GYL9_9BACT</name>
<evidence type="ECO:0000313" key="2">
    <source>
        <dbReference type="EMBL" id="QDV33643.1"/>
    </source>
</evidence>
<evidence type="ECO:0000313" key="3">
    <source>
        <dbReference type="Proteomes" id="UP000317835"/>
    </source>
</evidence>
<protein>
    <submittedName>
        <fullName evidence="2">Uncharacterized protein</fullName>
    </submittedName>
</protein>
<organism evidence="2 3">
    <name type="scientific">Tautonia plasticadhaerens</name>
    <dbReference type="NCBI Taxonomy" id="2527974"/>
    <lineage>
        <taxon>Bacteria</taxon>
        <taxon>Pseudomonadati</taxon>
        <taxon>Planctomycetota</taxon>
        <taxon>Planctomycetia</taxon>
        <taxon>Isosphaerales</taxon>
        <taxon>Isosphaeraceae</taxon>
        <taxon>Tautonia</taxon>
    </lineage>
</organism>
<dbReference type="RefSeq" id="WP_145267991.1">
    <property type="nucleotide sequence ID" value="NZ_CP036426.1"/>
</dbReference>
<feature type="compositionally biased region" description="Basic and acidic residues" evidence="1">
    <location>
        <begin position="414"/>
        <end position="423"/>
    </location>
</feature>